<name>A0A4U1JPA3_RHOCA</name>
<evidence type="ECO:0000313" key="2">
    <source>
        <dbReference type="Proteomes" id="UP000310597"/>
    </source>
</evidence>
<evidence type="ECO:0000313" key="1">
    <source>
        <dbReference type="EMBL" id="TKD17787.1"/>
    </source>
</evidence>
<organism evidence="1 2">
    <name type="scientific">Rhodobacter capsulatus</name>
    <name type="common">Rhodopseudomonas capsulata</name>
    <dbReference type="NCBI Taxonomy" id="1061"/>
    <lineage>
        <taxon>Bacteria</taxon>
        <taxon>Pseudomonadati</taxon>
        <taxon>Pseudomonadota</taxon>
        <taxon>Alphaproteobacteria</taxon>
        <taxon>Rhodobacterales</taxon>
        <taxon>Rhodobacter group</taxon>
        <taxon>Rhodobacter</taxon>
    </lineage>
</organism>
<accession>A0A4U1JPA3</accession>
<dbReference type="Proteomes" id="UP000310597">
    <property type="component" value="Unassembled WGS sequence"/>
</dbReference>
<gene>
    <name evidence="1" type="ORF">FBT96_12705</name>
</gene>
<dbReference type="AlphaFoldDB" id="A0A4U1JPA3"/>
<protein>
    <submittedName>
        <fullName evidence="1">PEP-CTERM sorting domain-containing protein</fullName>
    </submittedName>
</protein>
<dbReference type="OrthoDB" id="6275778at2"/>
<reference evidence="1 2" key="1">
    <citation type="submission" date="2019-04" db="EMBL/GenBank/DDBJ databases">
        <title>Draft Whole-Genome sequence of the purple photosynthetic bacterium Rhodobacter capsulatus SP108 with an indigenous class A beta-lactamase.</title>
        <authorList>
            <person name="Robertson S."/>
            <person name="Meyer T.E."/>
            <person name="Kyndt J.A."/>
        </authorList>
    </citation>
    <scope>NUCLEOTIDE SEQUENCE [LARGE SCALE GENOMIC DNA]</scope>
    <source>
        <strain evidence="1 2">SP108</strain>
    </source>
</reference>
<dbReference type="EMBL" id="SWJZ01000053">
    <property type="protein sequence ID" value="TKD17787.1"/>
    <property type="molecule type" value="Genomic_DNA"/>
</dbReference>
<proteinExistence type="predicted"/>
<comment type="caution">
    <text evidence="1">The sequence shown here is derived from an EMBL/GenBank/DDBJ whole genome shotgun (WGS) entry which is preliminary data.</text>
</comment>
<sequence length="266" mass="27234">MMTPVLRTTLMAMLLGTMGGGVPARAEMTGEFGSVIRIQRAAFGPDAGEITFDELPPGSRNPIYAPPTYGAPEGGVIVGFGGFFEGQAIGTAATCPPGAALTGCVIGTPLAPLRLAQTAPATQIKQDGANPHSPSLSGTPVFNGPVTMIFDRDVAGVGLAGGYFNTPQSTAIQAFDRQGRLIGGVRNIGTGMEYLALVTGDGSDRIAGVQFSLVGAEQAGFAIDDLSFGKSSQLLRENIAELAAQAAQPRTPALEAGIQLSQPRSE</sequence>